<proteinExistence type="predicted"/>
<keyword evidence="1" id="KW-0472">Membrane</keyword>
<sequence length="34" mass="3826">MNFSITDNNNPFANFGIFSFSVSLFLNIVYDSCS</sequence>
<evidence type="ECO:0000313" key="2">
    <source>
        <dbReference type="EMBL" id="ABX70606.1"/>
    </source>
</evidence>
<protein>
    <submittedName>
        <fullName evidence="2">Uncharacterized protein</fullName>
    </submittedName>
</protein>
<evidence type="ECO:0000256" key="1">
    <source>
        <dbReference type="SAM" id="Phobius"/>
    </source>
</evidence>
<dbReference type="EMBL" id="CP000886">
    <property type="protein sequence ID" value="ABX70606.1"/>
    <property type="molecule type" value="Genomic_DNA"/>
</dbReference>
<name>A0A6C6ZAC9_SALPB</name>
<feature type="transmembrane region" description="Helical" evidence="1">
    <location>
        <begin position="12"/>
        <end position="30"/>
    </location>
</feature>
<gene>
    <name evidence="2" type="ordered locus">SPAB_05333</name>
</gene>
<organism evidence="2 3">
    <name type="scientific">Salmonella paratyphi B (strain ATCC BAA-1250 / SPB7)</name>
    <dbReference type="NCBI Taxonomy" id="1016998"/>
    <lineage>
        <taxon>Bacteria</taxon>
        <taxon>Pseudomonadati</taxon>
        <taxon>Pseudomonadota</taxon>
        <taxon>Gammaproteobacteria</taxon>
        <taxon>Enterobacterales</taxon>
        <taxon>Enterobacteriaceae</taxon>
        <taxon>Salmonella</taxon>
    </lineage>
</organism>
<keyword evidence="1" id="KW-0812">Transmembrane</keyword>
<dbReference type="KEGG" id="spq:SPAB_05333"/>
<dbReference type="AlphaFoldDB" id="A0A6C6ZAC9"/>
<reference evidence="2 3" key="1">
    <citation type="submission" date="2007-11" db="EMBL/GenBank/DDBJ databases">
        <authorList>
            <consortium name="The Salmonella enterica serovar Paratyphi B Genome Sequencing Project"/>
            <person name="McClelland M."/>
            <person name="Sanderson E.K."/>
            <person name="Porwollik S."/>
            <person name="Spieth J."/>
            <person name="Clifton W.S."/>
            <person name="Fulton R."/>
            <person name="Cordes M."/>
            <person name="Wollam A."/>
            <person name="Shah N."/>
            <person name="Pepin K."/>
            <person name="Bhonagiri V."/>
            <person name="Nash W."/>
            <person name="Johnson M."/>
            <person name="Thiruvilangam P."/>
            <person name="Wilson R."/>
        </authorList>
    </citation>
    <scope>NUCLEOTIDE SEQUENCE [LARGE SCALE GENOMIC DNA]</scope>
    <source>
        <strain evidence="3">ATCC BAA-1250 / SPB7</strain>
    </source>
</reference>
<evidence type="ECO:0000313" key="3">
    <source>
        <dbReference type="Proteomes" id="UP000008556"/>
    </source>
</evidence>
<accession>A0A6C6ZAC9</accession>
<keyword evidence="1" id="KW-1133">Transmembrane helix</keyword>
<dbReference type="Proteomes" id="UP000008556">
    <property type="component" value="Chromosome"/>
</dbReference>